<evidence type="ECO:0000256" key="10">
    <source>
        <dbReference type="PIRSR" id="PIRSR000103-1"/>
    </source>
</evidence>
<dbReference type="GO" id="GO:0051287">
    <property type="term" value="F:NAD binding"/>
    <property type="evidence" value="ECO:0007669"/>
    <property type="project" value="InterPro"/>
</dbReference>
<dbReference type="NCBIfam" id="NF043037">
    <property type="entry name" value="ThreonDh"/>
    <property type="match status" value="1"/>
</dbReference>
<dbReference type="GO" id="GO:0016054">
    <property type="term" value="P:organic acid catabolic process"/>
    <property type="evidence" value="ECO:0007669"/>
    <property type="project" value="UniProtKB-ARBA"/>
</dbReference>
<gene>
    <name evidence="13" type="ORF">SAMN05444389_104145</name>
</gene>
<dbReference type="PROSITE" id="PS00895">
    <property type="entry name" value="3_HYDROXYISOBUT_DH"/>
    <property type="match status" value="1"/>
</dbReference>
<dbReference type="GO" id="GO:0016616">
    <property type="term" value="F:oxidoreductase activity, acting on the CH-OH group of donors, NAD or NADP as acceptor"/>
    <property type="evidence" value="ECO:0007669"/>
    <property type="project" value="InterPro"/>
</dbReference>
<dbReference type="Pfam" id="PF14833">
    <property type="entry name" value="NAD_binding_11"/>
    <property type="match status" value="1"/>
</dbReference>
<dbReference type="InterPro" id="IPR002204">
    <property type="entry name" value="3-OH-isobutyrate_DH-rel_CS"/>
</dbReference>
<comment type="function">
    <text evidence="5">Catalyzes oxidation of L-threonate to 2-oxo-tetronate. Can use either NAD(+) or NADP(+) as cosubstrate, with a preference for NAD(+).</text>
</comment>
<evidence type="ECO:0000256" key="8">
    <source>
        <dbReference type="ARBA" id="ARBA00039407"/>
    </source>
</evidence>
<dbReference type="Gene3D" id="1.10.1040.10">
    <property type="entry name" value="N-(1-d-carboxylethyl)-l-norvaline Dehydrogenase, domain 2"/>
    <property type="match status" value="1"/>
</dbReference>
<evidence type="ECO:0000256" key="9">
    <source>
        <dbReference type="ARBA" id="ARBA00047312"/>
    </source>
</evidence>
<sequence length="309" mass="30814">MADGGLTAGVIGLGSMGLGAALSLARAGLPTLGLDLRAEAMEALSSAGGTPCRDPAGLAARADVVFVYVVNAAQTESVLFGDGGAVAAARPGTVFVLCATMAPLDAQSLCERLADAGMLAVDAPVSGGAARAETGQISMMAAGPQAAFDRAAPALEAIAETVFRLGEQPGAGARMKVINQLLAGVHIAAAAEALVLAASWGMDLAEVHRVIQSCAGNSWMFANRGTHVVEGDYAPRSAVDIFVKDLGIVTEAAAASGAPVPLSDTALSLFREASQQGLGRLDDAAVALLLAQRAGVTLPGAQAVEGEAQ</sequence>
<dbReference type="InterPro" id="IPR013328">
    <property type="entry name" value="6PGD_dom2"/>
</dbReference>
<dbReference type="GO" id="GO:0050661">
    <property type="term" value="F:NADP binding"/>
    <property type="evidence" value="ECO:0007669"/>
    <property type="project" value="InterPro"/>
</dbReference>
<dbReference type="RefSeq" id="WP_073065235.1">
    <property type="nucleotide sequence ID" value="NZ_FRCK01000004.1"/>
</dbReference>
<comment type="catalytic activity">
    <reaction evidence="9">
        <text>L-threonate + NAD(+) = 2-dehydro-L-erythronate + NADH + H(+)</text>
        <dbReference type="Rhea" id="RHEA:52548"/>
        <dbReference type="ChEBI" id="CHEBI:15378"/>
        <dbReference type="ChEBI" id="CHEBI:57540"/>
        <dbReference type="ChEBI" id="CHEBI:57561"/>
        <dbReference type="ChEBI" id="CHEBI:57945"/>
        <dbReference type="ChEBI" id="CHEBI:136669"/>
        <dbReference type="EC" id="1.1.1.411"/>
    </reaction>
</comment>
<dbReference type="SUPFAM" id="SSF51735">
    <property type="entry name" value="NAD(P)-binding Rossmann-fold domains"/>
    <property type="match status" value="1"/>
</dbReference>
<dbReference type="EC" id="1.1.1.411" evidence="7"/>
<dbReference type="InterPro" id="IPR008927">
    <property type="entry name" value="6-PGluconate_DH-like_C_sf"/>
</dbReference>
<dbReference type="InterPro" id="IPR015815">
    <property type="entry name" value="HIBADH-related"/>
</dbReference>
<comment type="similarity">
    <text evidence="6">Belongs to the HIBADH-related family. L-threonate dehydrogenase subfamily.</text>
</comment>
<name>A0A1M7GIX9_9RHOB</name>
<dbReference type="InterPro" id="IPR036291">
    <property type="entry name" value="NAD(P)-bd_dom_sf"/>
</dbReference>
<evidence type="ECO:0000256" key="6">
    <source>
        <dbReference type="ARBA" id="ARBA00037979"/>
    </source>
</evidence>
<dbReference type="Pfam" id="PF03446">
    <property type="entry name" value="NAD_binding_2"/>
    <property type="match status" value="1"/>
</dbReference>
<evidence type="ECO:0000313" key="14">
    <source>
        <dbReference type="Proteomes" id="UP000184444"/>
    </source>
</evidence>
<dbReference type="PANTHER" id="PTHR43060:SF17">
    <property type="entry name" value="L-THREONATE DEHYDROGENASE"/>
    <property type="match status" value="1"/>
</dbReference>
<keyword evidence="14" id="KW-1185">Reference proteome</keyword>
<evidence type="ECO:0000256" key="7">
    <source>
        <dbReference type="ARBA" id="ARBA00038870"/>
    </source>
</evidence>
<dbReference type="InterPro" id="IPR050006">
    <property type="entry name" value="LtnD"/>
</dbReference>
<dbReference type="PANTHER" id="PTHR43060">
    <property type="entry name" value="3-HYDROXYISOBUTYRATE DEHYDROGENASE-LIKE 1, MITOCHONDRIAL-RELATED"/>
    <property type="match status" value="1"/>
</dbReference>
<dbReference type="Gene3D" id="3.40.50.720">
    <property type="entry name" value="NAD(P)-binding Rossmann-like Domain"/>
    <property type="match status" value="1"/>
</dbReference>
<keyword evidence="4" id="KW-0119">Carbohydrate metabolism</keyword>
<dbReference type="PIRSF" id="PIRSF000103">
    <property type="entry name" value="HIBADH"/>
    <property type="match status" value="1"/>
</dbReference>
<evidence type="ECO:0000259" key="11">
    <source>
        <dbReference type="Pfam" id="PF03446"/>
    </source>
</evidence>
<dbReference type="InterPro" id="IPR006115">
    <property type="entry name" value="6PGDH_NADP-bd"/>
</dbReference>
<dbReference type="InterPro" id="IPR029154">
    <property type="entry name" value="HIBADH-like_NADP-bd"/>
</dbReference>
<keyword evidence="3" id="KW-0520">NAD</keyword>
<dbReference type="Proteomes" id="UP000184444">
    <property type="component" value="Unassembled WGS sequence"/>
</dbReference>
<reference evidence="14" key="1">
    <citation type="submission" date="2016-11" db="EMBL/GenBank/DDBJ databases">
        <authorList>
            <person name="Varghese N."/>
            <person name="Submissions S."/>
        </authorList>
    </citation>
    <scope>NUCLEOTIDE SEQUENCE [LARGE SCALE GENOMIC DNA]</scope>
    <source>
        <strain evidence="14">DSM 6637</strain>
    </source>
</reference>
<keyword evidence="2" id="KW-0560">Oxidoreductase</keyword>
<evidence type="ECO:0000256" key="4">
    <source>
        <dbReference type="ARBA" id="ARBA00023277"/>
    </source>
</evidence>
<evidence type="ECO:0000256" key="2">
    <source>
        <dbReference type="ARBA" id="ARBA00023002"/>
    </source>
</evidence>
<protein>
    <recommendedName>
        <fullName evidence="8">L-threonate dehydrogenase</fullName>
        <ecNumber evidence="7">1.1.1.411</ecNumber>
    </recommendedName>
</protein>
<dbReference type="EMBL" id="FRCK01000004">
    <property type="protein sequence ID" value="SHM15887.1"/>
    <property type="molecule type" value="Genomic_DNA"/>
</dbReference>
<evidence type="ECO:0000313" key="13">
    <source>
        <dbReference type="EMBL" id="SHM15887.1"/>
    </source>
</evidence>
<organism evidence="13 14">
    <name type="scientific">Paracoccus solventivorans</name>
    <dbReference type="NCBI Taxonomy" id="53463"/>
    <lineage>
        <taxon>Bacteria</taxon>
        <taxon>Pseudomonadati</taxon>
        <taxon>Pseudomonadota</taxon>
        <taxon>Alphaproteobacteria</taxon>
        <taxon>Rhodobacterales</taxon>
        <taxon>Paracoccaceae</taxon>
        <taxon>Paracoccus</taxon>
    </lineage>
</organism>
<feature type="domain" description="6-phosphogluconate dehydrogenase NADP-binding" evidence="11">
    <location>
        <begin position="9"/>
        <end position="166"/>
    </location>
</feature>
<evidence type="ECO:0000256" key="5">
    <source>
        <dbReference type="ARBA" id="ARBA00037062"/>
    </source>
</evidence>
<feature type="active site" evidence="10">
    <location>
        <position position="176"/>
    </location>
</feature>
<feature type="domain" description="3-hydroxyisobutyrate dehydrogenase-like NAD-binding" evidence="12">
    <location>
        <begin position="170"/>
        <end position="288"/>
    </location>
</feature>
<dbReference type="OrthoDB" id="9812907at2"/>
<keyword evidence="1" id="KW-0521">NADP</keyword>
<evidence type="ECO:0000256" key="1">
    <source>
        <dbReference type="ARBA" id="ARBA00022857"/>
    </source>
</evidence>
<proteinExistence type="inferred from homology"/>
<dbReference type="AlphaFoldDB" id="A0A1M7GIX9"/>
<accession>A0A1M7GIX9</accession>
<dbReference type="SUPFAM" id="SSF48179">
    <property type="entry name" value="6-phosphogluconate dehydrogenase C-terminal domain-like"/>
    <property type="match status" value="1"/>
</dbReference>
<evidence type="ECO:0000256" key="3">
    <source>
        <dbReference type="ARBA" id="ARBA00023027"/>
    </source>
</evidence>
<dbReference type="STRING" id="53463.SAMN05444389_104145"/>
<evidence type="ECO:0000259" key="12">
    <source>
        <dbReference type="Pfam" id="PF14833"/>
    </source>
</evidence>